<protein>
    <submittedName>
        <fullName evidence="3">Uncharacterized protein</fullName>
    </submittedName>
</protein>
<evidence type="ECO:0000313" key="2">
    <source>
        <dbReference type="EMBL" id="KAK2702706.1"/>
    </source>
</evidence>
<name>A0AA88HDH6_ARTSF</name>
<comment type="caution">
    <text evidence="3">The sequence shown here is derived from an EMBL/GenBank/DDBJ whole genome shotgun (WGS) entry which is preliminary data.</text>
</comment>
<dbReference type="Proteomes" id="UP001187531">
    <property type="component" value="Unassembled WGS sequence"/>
</dbReference>
<dbReference type="EMBL" id="JAVRJZ010000104">
    <property type="protein sequence ID" value="KAK2703367.1"/>
    <property type="molecule type" value="Genomic_DNA"/>
</dbReference>
<organism evidence="3 4">
    <name type="scientific">Artemia franciscana</name>
    <name type="common">Brine shrimp</name>
    <name type="synonym">Artemia sanfranciscana</name>
    <dbReference type="NCBI Taxonomy" id="6661"/>
    <lineage>
        <taxon>Eukaryota</taxon>
        <taxon>Metazoa</taxon>
        <taxon>Ecdysozoa</taxon>
        <taxon>Arthropoda</taxon>
        <taxon>Crustacea</taxon>
        <taxon>Branchiopoda</taxon>
        <taxon>Anostraca</taxon>
        <taxon>Artemiidae</taxon>
        <taxon>Artemia</taxon>
    </lineage>
</organism>
<accession>A0AA88HDH6</accession>
<sequence>MSFPGLLQILLLWTAHHSFQLLESGGVSTKWSSVCCNFVVAERGVETLCELIIQTNKSLPAIENICYVLDILTHLALFEETRSSLVTKPDVVSNSKYLSVESISDDSQPFVRVPLRIRGDLVGDRRK</sequence>
<gene>
    <name evidence="3" type="ORF">QYM36_018156</name>
    <name evidence="2" type="ORF">QYM36_018691</name>
</gene>
<keyword evidence="1" id="KW-0732">Signal</keyword>
<evidence type="ECO:0000256" key="1">
    <source>
        <dbReference type="SAM" id="SignalP"/>
    </source>
</evidence>
<evidence type="ECO:0000313" key="4">
    <source>
        <dbReference type="Proteomes" id="UP001187531"/>
    </source>
</evidence>
<feature type="chain" id="PRO_5041891702" evidence="1">
    <location>
        <begin position="19"/>
        <end position="127"/>
    </location>
</feature>
<dbReference type="EMBL" id="JAVRJZ010000184">
    <property type="protein sequence ID" value="KAK2702706.1"/>
    <property type="molecule type" value="Genomic_DNA"/>
</dbReference>
<feature type="signal peptide" evidence="1">
    <location>
        <begin position="1"/>
        <end position="18"/>
    </location>
</feature>
<proteinExistence type="predicted"/>
<reference evidence="3" key="1">
    <citation type="submission" date="2023-07" db="EMBL/GenBank/DDBJ databases">
        <title>Chromosome-level genome assembly of Artemia franciscana.</title>
        <authorList>
            <person name="Jo E."/>
        </authorList>
    </citation>
    <scope>NUCLEOTIDE SEQUENCE</scope>
    <source>
        <tissue evidence="3">Whole body</tissue>
    </source>
</reference>
<evidence type="ECO:0000313" key="3">
    <source>
        <dbReference type="EMBL" id="KAK2703367.1"/>
    </source>
</evidence>
<dbReference type="AlphaFoldDB" id="A0AA88HDH6"/>
<keyword evidence="4" id="KW-1185">Reference proteome</keyword>